<comment type="caution">
    <text evidence="1">The sequence shown here is derived from an EMBL/GenBank/DDBJ whole genome shotgun (WGS) entry which is preliminary data.</text>
</comment>
<dbReference type="Gene3D" id="1.20.140.10">
    <property type="entry name" value="Butyryl-CoA Dehydrogenase, subunit A, domain 3"/>
    <property type="match status" value="2"/>
</dbReference>
<name>A0ABR6EED0_9ACTN</name>
<protein>
    <submittedName>
        <fullName evidence="1">Acyl-CoA oxidase</fullName>
    </submittedName>
</protein>
<dbReference type="PANTHER" id="PTHR10909">
    <property type="entry name" value="ELECTRON TRANSPORT OXIDOREDUCTASE"/>
    <property type="match status" value="1"/>
</dbReference>
<dbReference type="PANTHER" id="PTHR10909:SF382">
    <property type="entry name" value="ACYL-COENZYME A OXIDASE"/>
    <property type="match status" value="1"/>
</dbReference>
<dbReference type="InterPro" id="IPR012258">
    <property type="entry name" value="Acyl-CoA_oxidase"/>
</dbReference>
<dbReference type="SUPFAM" id="SSF56645">
    <property type="entry name" value="Acyl-CoA dehydrogenase NM domain-like"/>
    <property type="match status" value="1"/>
</dbReference>
<dbReference type="Gene3D" id="2.40.110.10">
    <property type="entry name" value="Butyryl-CoA Dehydrogenase, subunit A, domain 2"/>
    <property type="match status" value="1"/>
</dbReference>
<reference evidence="2" key="1">
    <citation type="journal article" date="2020" name="Syst. Appl. Microbiol.">
        <title>Streptomyces alkaliterrae sp. nov., isolated from an alkaline soil, and emended descriptions of Streptomyces alkaliphilus, Streptomyces calidiresistens and Streptomyces durbertensis.</title>
        <authorList>
            <person name="Swiecimska M."/>
            <person name="Golinska P."/>
            <person name="Nouioui I."/>
            <person name="Wypij M."/>
            <person name="Rai M."/>
            <person name="Sangal V."/>
            <person name="Goodfellow M."/>
        </authorList>
    </citation>
    <scope>NUCLEOTIDE SEQUENCE [LARGE SCALE GENOMIC DNA]</scope>
    <source>
        <strain evidence="2">DSM 104538</strain>
    </source>
</reference>
<proteinExistence type="predicted"/>
<gene>
    <name evidence="1" type="ORF">GL263_08915</name>
</gene>
<dbReference type="SUPFAM" id="SSF47203">
    <property type="entry name" value="Acyl-CoA dehydrogenase C-terminal domain-like"/>
    <property type="match status" value="2"/>
</dbReference>
<organism evidence="1 2">
    <name type="scientific">Streptomyces durbertensis</name>
    <dbReference type="NCBI Taxonomy" id="2448886"/>
    <lineage>
        <taxon>Bacteria</taxon>
        <taxon>Bacillati</taxon>
        <taxon>Actinomycetota</taxon>
        <taxon>Actinomycetes</taxon>
        <taxon>Kitasatosporales</taxon>
        <taxon>Streptomycetaceae</taxon>
        <taxon>Streptomyces</taxon>
    </lineage>
</organism>
<dbReference type="InterPro" id="IPR009100">
    <property type="entry name" value="AcylCoA_DH/oxidase_NM_dom_sf"/>
</dbReference>
<accession>A0ABR6EED0</accession>
<evidence type="ECO:0000313" key="2">
    <source>
        <dbReference type="Proteomes" id="UP000766698"/>
    </source>
</evidence>
<dbReference type="InterPro" id="IPR046373">
    <property type="entry name" value="Acyl-CoA_Oxase/DH_mid-dom_sf"/>
</dbReference>
<dbReference type="InterPro" id="IPR036250">
    <property type="entry name" value="AcylCo_DH-like_C"/>
</dbReference>
<keyword evidence="2" id="KW-1185">Reference proteome</keyword>
<sequence>MRALGALLPPDADPFADPARLASVHAQAAVTDPSLCLAGLVHYVLCLGSMAHLSDEKSKLAKEIDDLRAARAKGVYLVTEVGQAGSHLATRTRADLAPDGRGFVLHTPHPAAAKFGSAGTLDVPQTAVVLARLFTAGTDRGVFGFVVDLTADGRPADGVEISSPIGLGALPLDYVQVRFNRVRLPYGRWLSDGARINEDGVFHDPAGSPGQRLPRTLRVGQGLWATMPAVAAATSRQSAVQAVNLSRQRRSHGRLAPGEPLIAYRTQQRAVLGALADAFALTRAAHGAQQAWRTALASAAVPAPGPVGAQGPPEHSGFAPWVAVSQPLAAYKAASVRLAARVTAECQRRCGFLGHLDVHRLGPYHGFHHAFDAAGGDSQLILYDVGRTLVEQHRAGRQTTPPADDDPPVGTPGWWPSVLRRHRHALTEQLARHLADSKATDPFEAWNPLLEDAGHLGEVYGAQLLAQDAAHDVTTESGAAPGPHRLPEALAALHGVTAARRWSGPLLALGTLRPADVAELPSVTDRLCDRLLPQLPLLLQAFAHPPEVGGTPLTAPDHNAALAATLTWNRGGTA</sequence>
<evidence type="ECO:0000313" key="1">
    <source>
        <dbReference type="EMBL" id="MBB1243678.1"/>
    </source>
</evidence>
<dbReference type="Proteomes" id="UP000766698">
    <property type="component" value="Unassembled WGS sequence"/>
</dbReference>
<dbReference type="EMBL" id="WMLF01000090">
    <property type="protein sequence ID" value="MBB1243678.1"/>
    <property type="molecule type" value="Genomic_DNA"/>
</dbReference>